<feature type="signal peptide" evidence="1">
    <location>
        <begin position="1"/>
        <end position="19"/>
    </location>
</feature>
<organism evidence="2 3">
    <name type="scientific">Dunaliella salina</name>
    <name type="common">Green alga</name>
    <name type="synonym">Protococcus salinus</name>
    <dbReference type="NCBI Taxonomy" id="3046"/>
    <lineage>
        <taxon>Eukaryota</taxon>
        <taxon>Viridiplantae</taxon>
        <taxon>Chlorophyta</taxon>
        <taxon>core chlorophytes</taxon>
        <taxon>Chlorophyceae</taxon>
        <taxon>CS clade</taxon>
        <taxon>Chlamydomonadales</taxon>
        <taxon>Dunaliellaceae</taxon>
        <taxon>Dunaliella</taxon>
    </lineage>
</organism>
<comment type="caution">
    <text evidence="2">The sequence shown here is derived from an EMBL/GenBank/DDBJ whole genome shotgun (WGS) entry which is preliminary data.</text>
</comment>
<evidence type="ECO:0000313" key="2">
    <source>
        <dbReference type="EMBL" id="KAF5828691.1"/>
    </source>
</evidence>
<feature type="chain" id="PRO_5046378996" evidence="1">
    <location>
        <begin position="20"/>
        <end position="152"/>
    </location>
</feature>
<evidence type="ECO:0000313" key="3">
    <source>
        <dbReference type="Proteomes" id="UP000815325"/>
    </source>
</evidence>
<name>A0ABQ7G268_DUNSA</name>
<evidence type="ECO:0000256" key="1">
    <source>
        <dbReference type="SAM" id="SignalP"/>
    </source>
</evidence>
<dbReference type="EMBL" id="MU070260">
    <property type="protein sequence ID" value="KAF5828691.1"/>
    <property type="molecule type" value="Genomic_DNA"/>
</dbReference>
<reference evidence="2" key="1">
    <citation type="submission" date="2017-08" db="EMBL/GenBank/DDBJ databases">
        <authorList>
            <person name="Polle J.E."/>
            <person name="Barry K."/>
            <person name="Cushman J."/>
            <person name="Schmutz J."/>
            <person name="Tran D."/>
            <person name="Hathwaick L.T."/>
            <person name="Yim W.C."/>
            <person name="Jenkins J."/>
            <person name="Mckie-Krisberg Z.M."/>
            <person name="Prochnik S."/>
            <person name="Lindquist E."/>
            <person name="Dockter R.B."/>
            <person name="Adam C."/>
            <person name="Molina H."/>
            <person name="Bunkerborg J."/>
            <person name="Jin E."/>
            <person name="Buchheim M."/>
            <person name="Magnuson J."/>
        </authorList>
    </citation>
    <scope>NUCLEOTIDE SEQUENCE</scope>
    <source>
        <strain evidence="2">CCAP 19/18</strain>
    </source>
</reference>
<dbReference type="Proteomes" id="UP000815325">
    <property type="component" value="Unassembled WGS sequence"/>
</dbReference>
<sequence length="152" mass="16404">MVFAVIAFLGRLITLLSLGCGLLPIPSSFSVVYKCRTEAILEVFVVSCLEPVRIPWLIPLRILLAGGYTTLYAKSGFTHPLLEALAVNGASLLVSMVMDRRHRYIYAWHRANTDAAGAGAGALSSAMASASRCSIEMQNGDVKIRKSTSEQT</sequence>
<gene>
    <name evidence="2" type="ORF">DUNSADRAFT_17215</name>
</gene>
<proteinExistence type="predicted"/>
<keyword evidence="3" id="KW-1185">Reference proteome</keyword>
<keyword evidence="1" id="KW-0732">Signal</keyword>
<protein>
    <submittedName>
        <fullName evidence="2">Uncharacterized protein</fullName>
    </submittedName>
</protein>
<accession>A0ABQ7G268</accession>